<feature type="transmembrane region" description="Helical" evidence="3">
    <location>
        <begin position="397"/>
        <end position="415"/>
    </location>
</feature>
<name>A0AAD5PK65_9FUNG</name>
<accession>A0AAD5PK65</accession>
<reference evidence="5" key="2">
    <citation type="submission" date="2023-02" db="EMBL/GenBank/DDBJ databases">
        <authorList>
            <consortium name="DOE Joint Genome Institute"/>
            <person name="Mondo S.J."/>
            <person name="Chang Y."/>
            <person name="Wang Y."/>
            <person name="Ahrendt S."/>
            <person name="Andreopoulos W."/>
            <person name="Barry K."/>
            <person name="Beard J."/>
            <person name="Benny G.L."/>
            <person name="Blankenship S."/>
            <person name="Bonito G."/>
            <person name="Cuomo C."/>
            <person name="Desiro A."/>
            <person name="Gervers K.A."/>
            <person name="Hundley H."/>
            <person name="Kuo A."/>
            <person name="LaButti K."/>
            <person name="Lang B.F."/>
            <person name="Lipzen A."/>
            <person name="O'Donnell K."/>
            <person name="Pangilinan J."/>
            <person name="Reynolds N."/>
            <person name="Sandor L."/>
            <person name="Smith M.W."/>
            <person name="Tsang A."/>
            <person name="Grigoriev I.V."/>
            <person name="Stajich J.E."/>
            <person name="Spatafora J.W."/>
        </authorList>
    </citation>
    <scope>NUCLEOTIDE SEQUENCE</scope>
    <source>
        <strain evidence="5">RSA 2281</strain>
    </source>
</reference>
<evidence type="ECO:0000256" key="3">
    <source>
        <dbReference type="SAM" id="Phobius"/>
    </source>
</evidence>
<sequence length="428" mass="49444">MPRQRKRTKRSVHHATLKKNDHHSKTTAVNGEWKVRNIAALQAMGRSAGGFVNNDMRRKIWPLLLYCDRLPEKPSPLYTELDTHKDEGQVELDIIRSFNTYPQDINDAKKQELRSQLTGVITHVLRSHPKLHYYQGFHDIASIFLLLFGEKDAGILMENVSLFFIRDAMLDSLDPILREITMIDTIVQQQDPKLHLHMTESCVLPYYCLSWIITWFSHDIDDVSKIARLFDLFLSSNPLMPLYVAAALVLSRRKLVLAQPVDDPSMIHTLLTKVPKNINVEMLIQRALVLEKEYPPFELQQMSSVGLDQESSVNTYKEMWLEMAIRNKEEQEDEKNPWMVNMRQKANDILAMPGNERTPIPIDPKHQVIYPSSSSSSSSYRQRLLEKMRQVYTQDPMLWTTVLLSAGVVTFAIATDQFGLVREWLSSI</sequence>
<dbReference type="GO" id="GO:0005096">
    <property type="term" value="F:GTPase activator activity"/>
    <property type="evidence" value="ECO:0007669"/>
    <property type="project" value="UniProtKB-KW"/>
</dbReference>
<dbReference type="SMART" id="SM00164">
    <property type="entry name" value="TBC"/>
    <property type="match status" value="1"/>
</dbReference>
<feature type="domain" description="Rab-GAP TBC" evidence="4">
    <location>
        <begin position="51"/>
        <end position="237"/>
    </location>
</feature>
<dbReference type="GO" id="GO:0005789">
    <property type="term" value="C:endoplasmic reticulum membrane"/>
    <property type="evidence" value="ECO:0007669"/>
    <property type="project" value="TreeGrafter"/>
</dbReference>
<comment type="caution">
    <text evidence="5">The sequence shown here is derived from an EMBL/GenBank/DDBJ whole genome shotgun (WGS) entry which is preliminary data.</text>
</comment>
<keyword evidence="3" id="KW-1133">Transmembrane helix</keyword>
<dbReference type="SUPFAM" id="SSF47923">
    <property type="entry name" value="Ypt/Rab-GAP domain of gyp1p"/>
    <property type="match status" value="2"/>
</dbReference>
<dbReference type="Gene3D" id="1.10.8.1310">
    <property type="match status" value="1"/>
</dbReference>
<organism evidence="5 6">
    <name type="scientific">Phascolomyces articulosus</name>
    <dbReference type="NCBI Taxonomy" id="60185"/>
    <lineage>
        <taxon>Eukaryota</taxon>
        <taxon>Fungi</taxon>
        <taxon>Fungi incertae sedis</taxon>
        <taxon>Mucoromycota</taxon>
        <taxon>Mucoromycotina</taxon>
        <taxon>Mucoromycetes</taxon>
        <taxon>Mucorales</taxon>
        <taxon>Lichtheimiaceae</taxon>
        <taxon>Phascolomyces</taxon>
    </lineage>
</organism>
<dbReference type="InterPro" id="IPR000195">
    <property type="entry name" value="Rab-GAP-TBC_dom"/>
</dbReference>
<proteinExistence type="predicted"/>
<evidence type="ECO:0000256" key="1">
    <source>
        <dbReference type="ARBA" id="ARBA00022468"/>
    </source>
</evidence>
<reference evidence="5" key="1">
    <citation type="journal article" date="2022" name="IScience">
        <title>Evolution of zygomycete secretomes and the origins of terrestrial fungal ecologies.</title>
        <authorList>
            <person name="Chang Y."/>
            <person name="Wang Y."/>
            <person name="Mondo S."/>
            <person name="Ahrendt S."/>
            <person name="Andreopoulos W."/>
            <person name="Barry K."/>
            <person name="Beard J."/>
            <person name="Benny G.L."/>
            <person name="Blankenship S."/>
            <person name="Bonito G."/>
            <person name="Cuomo C."/>
            <person name="Desiro A."/>
            <person name="Gervers K.A."/>
            <person name="Hundley H."/>
            <person name="Kuo A."/>
            <person name="LaButti K."/>
            <person name="Lang B.F."/>
            <person name="Lipzen A."/>
            <person name="O'Donnell K."/>
            <person name="Pangilinan J."/>
            <person name="Reynolds N."/>
            <person name="Sandor L."/>
            <person name="Smith M.E."/>
            <person name="Tsang A."/>
            <person name="Grigoriev I.V."/>
            <person name="Stajich J.E."/>
            <person name="Spatafora J.W."/>
        </authorList>
    </citation>
    <scope>NUCLEOTIDE SEQUENCE</scope>
    <source>
        <strain evidence="5">RSA 2281</strain>
    </source>
</reference>
<protein>
    <submittedName>
        <fullName evidence="5">Rab-GTPase-TBC domain-containing protein</fullName>
    </submittedName>
</protein>
<keyword evidence="6" id="KW-1185">Reference proteome</keyword>
<dbReference type="Proteomes" id="UP001209540">
    <property type="component" value="Unassembled WGS sequence"/>
</dbReference>
<dbReference type="InterPro" id="IPR035969">
    <property type="entry name" value="Rab-GAP_TBC_sf"/>
</dbReference>
<keyword evidence="3" id="KW-0472">Membrane</keyword>
<dbReference type="GO" id="GO:0006888">
    <property type="term" value="P:endoplasmic reticulum to Golgi vesicle-mediated transport"/>
    <property type="evidence" value="ECO:0007669"/>
    <property type="project" value="TreeGrafter"/>
</dbReference>
<keyword evidence="1" id="KW-0343">GTPase activation</keyword>
<evidence type="ECO:0000313" key="6">
    <source>
        <dbReference type="Proteomes" id="UP001209540"/>
    </source>
</evidence>
<dbReference type="AlphaFoldDB" id="A0AAD5PK65"/>
<evidence type="ECO:0000313" key="5">
    <source>
        <dbReference type="EMBL" id="KAI9274808.1"/>
    </source>
</evidence>
<dbReference type="Pfam" id="PF00566">
    <property type="entry name" value="RabGAP-TBC"/>
    <property type="match status" value="1"/>
</dbReference>
<dbReference type="Gene3D" id="1.10.472.80">
    <property type="entry name" value="Ypt/Rab-GAP domain of gyp1p, domain 3"/>
    <property type="match status" value="1"/>
</dbReference>
<feature type="compositionally biased region" description="Basic residues" evidence="2">
    <location>
        <begin position="1"/>
        <end position="22"/>
    </location>
</feature>
<evidence type="ECO:0000256" key="2">
    <source>
        <dbReference type="SAM" id="MobiDB-lite"/>
    </source>
</evidence>
<keyword evidence="3" id="KW-0812">Transmembrane</keyword>
<feature type="region of interest" description="Disordered" evidence="2">
    <location>
        <begin position="1"/>
        <end position="27"/>
    </location>
</feature>
<evidence type="ECO:0000259" key="4">
    <source>
        <dbReference type="PROSITE" id="PS50086"/>
    </source>
</evidence>
<dbReference type="EMBL" id="JAIXMP010000004">
    <property type="protein sequence ID" value="KAI9274808.1"/>
    <property type="molecule type" value="Genomic_DNA"/>
</dbReference>
<dbReference type="PANTHER" id="PTHR20913">
    <property type="entry name" value="TBC1 DOMAIN FAMILY MEMBER 20/GTPASE"/>
    <property type="match status" value="1"/>
</dbReference>
<dbReference type="InterPro" id="IPR045913">
    <property type="entry name" value="TBC20/Gyp8-like"/>
</dbReference>
<dbReference type="PROSITE" id="PS50086">
    <property type="entry name" value="TBC_RABGAP"/>
    <property type="match status" value="1"/>
</dbReference>
<dbReference type="PANTHER" id="PTHR20913:SF7">
    <property type="entry name" value="RE60063P"/>
    <property type="match status" value="1"/>
</dbReference>
<gene>
    <name evidence="5" type="ORF">BDA99DRAFT_498651</name>
</gene>